<evidence type="ECO:0000313" key="2">
    <source>
        <dbReference type="EMBL" id="KAJ1164637.1"/>
    </source>
</evidence>
<comment type="caution">
    <text evidence="2">The sequence shown here is derived from an EMBL/GenBank/DDBJ whole genome shotgun (WGS) entry which is preliminary data.</text>
</comment>
<feature type="compositionally biased region" description="Polar residues" evidence="1">
    <location>
        <begin position="72"/>
        <end position="92"/>
    </location>
</feature>
<feature type="region of interest" description="Disordered" evidence="1">
    <location>
        <begin position="1"/>
        <end position="42"/>
    </location>
</feature>
<accession>A0AAV7SKM1</accession>
<evidence type="ECO:0000256" key="1">
    <source>
        <dbReference type="SAM" id="MobiDB-lite"/>
    </source>
</evidence>
<dbReference type="Proteomes" id="UP001066276">
    <property type="component" value="Chromosome 4_2"/>
</dbReference>
<organism evidence="2 3">
    <name type="scientific">Pleurodeles waltl</name>
    <name type="common">Iberian ribbed newt</name>
    <dbReference type="NCBI Taxonomy" id="8319"/>
    <lineage>
        <taxon>Eukaryota</taxon>
        <taxon>Metazoa</taxon>
        <taxon>Chordata</taxon>
        <taxon>Craniata</taxon>
        <taxon>Vertebrata</taxon>
        <taxon>Euteleostomi</taxon>
        <taxon>Amphibia</taxon>
        <taxon>Batrachia</taxon>
        <taxon>Caudata</taxon>
        <taxon>Salamandroidea</taxon>
        <taxon>Salamandridae</taxon>
        <taxon>Pleurodelinae</taxon>
        <taxon>Pleurodeles</taxon>
    </lineage>
</organism>
<protein>
    <submittedName>
        <fullName evidence="2">Uncharacterized protein</fullName>
    </submittedName>
</protein>
<name>A0AAV7SKM1_PLEWA</name>
<dbReference type="EMBL" id="JANPWB010000008">
    <property type="protein sequence ID" value="KAJ1164637.1"/>
    <property type="molecule type" value="Genomic_DNA"/>
</dbReference>
<proteinExistence type="predicted"/>
<feature type="compositionally biased region" description="Basic and acidic residues" evidence="1">
    <location>
        <begin position="31"/>
        <end position="42"/>
    </location>
</feature>
<sequence length="110" mass="11443">MGVARVNGPRLGSYGGAERAGVAEQAQSVRHGREGGDMRAEAVTHAPDLEQLIQERREAIHSAAAICASPVVSESETEISQSPSDRPTTPDQLSELGLTEGPPVTPATAD</sequence>
<evidence type="ECO:0000313" key="3">
    <source>
        <dbReference type="Proteomes" id="UP001066276"/>
    </source>
</evidence>
<keyword evidence="3" id="KW-1185">Reference proteome</keyword>
<feature type="region of interest" description="Disordered" evidence="1">
    <location>
        <begin position="68"/>
        <end position="110"/>
    </location>
</feature>
<dbReference type="AlphaFoldDB" id="A0AAV7SKM1"/>
<gene>
    <name evidence="2" type="ORF">NDU88_005072</name>
</gene>
<reference evidence="2" key="1">
    <citation type="journal article" date="2022" name="bioRxiv">
        <title>Sequencing and chromosome-scale assembly of the giantPleurodeles waltlgenome.</title>
        <authorList>
            <person name="Brown T."/>
            <person name="Elewa A."/>
            <person name="Iarovenko S."/>
            <person name="Subramanian E."/>
            <person name="Araus A.J."/>
            <person name="Petzold A."/>
            <person name="Susuki M."/>
            <person name="Suzuki K.-i.T."/>
            <person name="Hayashi T."/>
            <person name="Toyoda A."/>
            <person name="Oliveira C."/>
            <person name="Osipova E."/>
            <person name="Leigh N.D."/>
            <person name="Simon A."/>
            <person name="Yun M.H."/>
        </authorList>
    </citation>
    <scope>NUCLEOTIDE SEQUENCE</scope>
    <source>
        <strain evidence="2">20211129_DDA</strain>
        <tissue evidence="2">Liver</tissue>
    </source>
</reference>